<dbReference type="Proteomes" id="UP001465976">
    <property type="component" value="Unassembled WGS sequence"/>
</dbReference>
<name>A0ABR3EX97_9AGAR</name>
<evidence type="ECO:0000259" key="2">
    <source>
        <dbReference type="SMART" id="SM00672"/>
    </source>
</evidence>
<protein>
    <recommendedName>
        <fullName evidence="2">Glycosyl transferase CAP10 domain-containing protein</fullName>
    </recommendedName>
</protein>
<sequence>QGWLSSCDPHHSAAWYTPIDYTKPPSIRGATKTFIHDHSLAMDPCSHPHLFRTHGQFLSFDRGRGPNLPQYDSVLLGAEEEMGWVGVISLSPTKLHADMTAAIPFEWVEDGDDIDLGDEWEWSFEEVDASGNVGSDGKQPDQSNNQDPLSGNGAKLSADSDEAQVIVKSKPTGEPLRWALKGVDERLHWRGSNTGIWHGEGMDWTLTHRLRMMDMLQYNERAYSRGDEDGFPKPIAYPDELNVLSIADGRSETKIDRAKWINYTMDVSFSGHPKACSISEGVCDELGKRYQWGQGVPREAVGRHRKYLLDVDGNAWSSRFKRLMSSGSVVFKATAYPEWFTDRIQPWVHYIPVQVDLSDLWDSFLFFQGEERDNVAREIGNNGWNWSRSFWRKEDMAAYNFRLFLEYARAMSPGREKLSYVYDPVHEISE</sequence>
<dbReference type="PANTHER" id="PTHR12203">
    <property type="entry name" value="KDEL LYS-ASP-GLU-LEU CONTAINING - RELATED"/>
    <property type="match status" value="1"/>
</dbReference>
<dbReference type="SMART" id="SM00672">
    <property type="entry name" value="CAP10"/>
    <property type="match status" value="1"/>
</dbReference>
<evidence type="ECO:0000256" key="1">
    <source>
        <dbReference type="SAM" id="MobiDB-lite"/>
    </source>
</evidence>
<gene>
    <name evidence="3" type="ORF">V5O48_014462</name>
</gene>
<evidence type="ECO:0000313" key="4">
    <source>
        <dbReference type="Proteomes" id="UP001465976"/>
    </source>
</evidence>
<dbReference type="EMBL" id="JBAHYK010001563">
    <property type="protein sequence ID" value="KAL0567527.1"/>
    <property type="molecule type" value="Genomic_DNA"/>
</dbReference>
<feature type="non-terminal residue" evidence="3">
    <location>
        <position position="1"/>
    </location>
</feature>
<reference evidence="3 4" key="1">
    <citation type="submission" date="2024-02" db="EMBL/GenBank/DDBJ databases">
        <title>A draft genome for the cacao thread blight pathogen Marasmius crinis-equi.</title>
        <authorList>
            <person name="Cohen S.P."/>
            <person name="Baruah I.K."/>
            <person name="Amoako-Attah I."/>
            <person name="Bukari Y."/>
            <person name="Meinhardt L.W."/>
            <person name="Bailey B.A."/>
        </authorList>
    </citation>
    <scope>NUCLEOTIDE SEQUENCE [LARGE SCALE GENOMIC DNA]</scope>
    <source>
        <strain evidence="3 4">GH-76</strain>
    </source>
</reference>
<organism evidence="3 4">
    <name type="scientific">Marasmius crinis-equi</name>
    <dbReference type="NCBI Taxonomy" id="585013"/>
    <lineage>
        <taxon>Eukaryota</taxon>
        <taxon>Fungi</taxon>
        <taxon>Dikarya</taxon>
        <taxon>Basidiomycota</taxon>
        <taxon>Agaricomycotina</taxon>
        <taxon>Agaricomycetes</taxon>
        <taxon>Agaricomycetidae</taxon>
        <taxon>Agaricales</taxon>
        <taxon>Marasmiineae</taxon>
        <taxon>Marasmiaceae</taxon>
        <taxon>Marasmius</taxon>
    </lineage>
</organism>
<keyword evidence="4" id="KW-1185">Reference proteome</keyword>
<feature type="domain" description="Glycosyl transferase CAP10" evidence="2">
    <location>
        <begin position="164"/>
        <end position="417"/>
    </location>
</feature>
<feature type="region of interest" description="Disordered" evidence="1">
    <location>
        <begin position="129"/>
        <end position="162"/>
    </location>
</feature>
<accession>A0ABR3EX97</accession>
<comment type="caution">
    <text evidence="3">The sequence shown here is derived from an EMBL/GenBank/DDBJ whole genome shotgun (WGS) entry which is preliminary data.</text>
</comment>
<proteinExistence type="predicted"/>
<feature type="compositionally biased region" description="Polar residues" evidence="1">
    <location>
        <begin position="140"/>
        <end position="149"/>
    </location>
</feature>
<dbReference type="InterPro" id="IPR051091">
    <property type="entry name" value="O-Glucosyltr/Glycosyltrsf_90"/>
</dbReference>
<evidence type="ECO:0000313" key="3">
    <source>
        <dbReference type="EMBL" id="KAL0567527.1"/>
    </source>
</evidence>
<dbReference type="PANTHER" id="PTHR12203:SF118">
    <property type="entry name" value="BETA-1,2-XYLOSYLTRANSFERASE 1"/>
    <property type="match status" value="1"/>
</dbReference>
<dbReference type="Pfam" id="PF05686">
    <property type="entry name" value="Glyco_transf_90"/>
    <property type="match status" value="1"/>
</dbReference>
<dbReference type="InterPro" id="IPR006598">
    <property type="entry name" value="CAP10"/>
</dbReference>